<keyword evidence="3" id="KW-1185">Reference proteome</keyword>
<sequence>MAVLKGEKVAKKKGRARRTLLVLTAITAAGAAGFAVLRRRGPQDDPWAVPPAYDTSAPVGSPVGIPTDTTAAGAAVDTIETGPETAAAPVEAHRRRRQRRARRRGQQHRRPRRPGPDRRLGRGRIDHRDQARPADRPDRRGRALRPR</sequence>
<dbReference type="EMBL" id="BSUZ01000001">
    <property type="protein sequence ID" value="GMA87045.1"/>
    <property type="molecule type" value="Genomic_DNA"/>
</dbReference>
<gene>
    <name evidence="2" type="ORF">GCM10025868_22950</name>
</gene>
<reference evidence="3" key="1">
    <citation type="journal article" date="2019" name="Int. J. Syst. Evol. Microbiol.">
        <title>The Global Catalogue of Microorganisms (GCM) 10K type strain sequencing project: providing services to taxonomists for standard genome sequencing and annotation.</title>
        <authorList>
            <consortium name="The Broad Institute Genomics Platform"/>
            <consortium name="The Broad Institute Genome Sequencing Center for Infectious Disease"/>
            <person name="Wu L."/>
            <person name="Ma J."/>
        </authorList>
    </citation>
    <scope>NUCLEOTIDE SEQUENCE [LARGE SCALE GENOMIC DNA]</scope>
    <source>
        <strain evidence="3">NBRC 108730</strain>
    </source>
</reference>
<feature type="compositionally biased region" description="Low complexity" evidence="1">
    <location>
        <begin position="67"/>
        <end position="78"/>
    </location>
</feature>
<feature type="region of interest" description="Disordered" evidence="1">
    <location>
        <begin position="41"/>
        <end position="147"/>
    </location>
</feature>
<protein>
    <submittedName>
        <fullName evidence="2">Uncharacterized protein</fullName>
    </submittedName>
</protein>
<proteinExistence type="predicted"/>
<organism evidence="2 3">
    <name type="scientific">Angustibacter aerolatus</name>
    <dbReference type="NCBI Taxonomy" id="1162965"/>
    <lineage>
        <taxon>Bacteria</taxon>
        <taxon>Bacillati</taxon>
        <taxon>Actinomycetota</taxon>
        <taxon>Actinomycetes</taxon>
        <taxon>Kineosporiales</taxon>
        <taxon>Kineosporiaceae</taxon>
    </lineage>
</organism>
<evidence type="ECO:0000313" key="2">
    <source>
        <dbReference type="EMBL" id="GMA87045.1"/>
    </source>
</evidence>
<dbReference type="Proteomes" id="UP001157017">
    <property type="component" value="Unassembled WGS sequence"/>
</dbReference>
<evidence type="ECO:0000313" key="3">
    <source>
        <dbReference type="Proteomes" id="UP001157017"/>
    </source>
</evidence>
<comment type="caution">
    <text evidence="2">The sequence shown here is derived from an EMBL/GenBank/DDBJ whole genome shotgun (WGS) entry which is preliminary data.</text>
</comment>
<name>A0ABQ6JFS9_9ACTN</name>
<evidence type="ECO:0000256" key="1">
    <source>
        <dbReference type="SAM" id="MobiDB-lite"/>
    </source>
</evidence>
<feature type="compositionally biased region" description="Basic residues" evidence="1">
    <location>
        <begin position="93"/>
        <end position="113"/>
    </location>
</feature>
<accession>A0ABQ6JFS9</accession>
<feature type="compositionally biased region" description="Basic and acidic residues" evidence="1">
    <location>
        <begin position="114"/>
        <end position="141"/>
    </location>
</feature>